<evidence type="ECO:0000313" key="2">
    <source>
        <dbReference type="EMBL" id="MDB9540863.1"/>
    </source>
</evidence>
<dbReference type="Proteomes" id="UP001212499">
    <property type="component" value="Unassembled WGS sequence"/>
</dbReference>
<feature type="region of interest" description="Disordered" evidence="1">
    <location>
        <begin position="15"/>
        <end position="41"/>
    </location>
</feature>
<keyword evidence="3" id="KW-1185">Reference proteome</keyword>
<evidence type="ECO:0000313" key="3">
    <source>
        <dbReference type="Proteomes" id="UP001212499"/>
    </source>
</evidence>
<name>A0ABT5AU70_9CYAN</name>
<gene>
    <name evidence="2" type="ORF">PN457_14570</name>
</gene>
<accession>A0ABT5AU70</accession>
<dbReference type="EMBL" id="JAQMUH010000164">
    <property type="protein sequence ID" value="MDB9540863.1"/>
    <property type="molecule type" value="Genomic_DNA"/>
</dbReference>
<dbReference type="RefSeq" id="WP_271734122.1">
    <property type="nucleotide sequence ID" value="NZ_JANQDP010000172.1"/>
</dbReference>
<proteinExistence type="predicted"/>
<reference evidence="2 3" key="1">
    <citation type="submission" date="2023-01" db="EMBL/GenBank/DDBJ databases">
        <title>Genomes from the Australian National Cyanobacteria Reference Collection.</title>
        <authorList>
            <person name="Willis A."/>
            <person name="Lee E.M.F."/>
        </authorList>
    </citation>
    <scope>NUCLEOTIDE SEQUENCE [LARGE SCALE GENOMIC DNA]</scope>
    <source>
        <strain evidence="2 3">CS-1033</strain>
    </source>
</reference>
<protein>
    <submittedName>
        <fullName evidence="2">Uncharacterized protein</fullName>
    </submittedName>
</protein>
<organism evidence="2 3">
    <name type="scientific">Anabaenopsis arnoldii</name>
    <dbReference type="NCBI Taxonomy" id="2152938"/>
    <lineage>
        <taxon>Bacteria</taxon>
        <taxon>Bacillati</taxon>
        <taxon>Cyanobacteriota</taxon>
        <taxon>Cyanophyceae</taxon>
        <taxon>Nostocales</taxon>
        <taxon>Nodulariaceae</taxon>
        <taxon>Anabaenopsis</taxon>
    </lineage>
</organism>
<comment type="caution">
    <text evidence="2">The sequence shown here is derived from an EMBL/GenBank/DDBJ whole genome shotgun (WGS) entry which is preliminary data.</text>
</comment>
<evidence type="ECO:0000256" key="1">
    <source>
        <dbReference type="SAM" id="MobiDB-lite"/>
    </source>
</evidence>
<sequence>MPDIKKCAISDMIHKKIPERHGSQSALDSGGSANGLIRRDS</sequence>